<dbReference type="AlphaFoldDB" id="A0A0F9RYW5"/>
<organism evidence="1">
    <name type="scientific">marine sediment metagenome</name>
    <dbReference type="NCBI Taxonomy" id="412755"/>
    <lineage>
        <taxon>unclassified sequences</taxon>
        <taxon>metagenomes</taxon>
        <taxon>ecological metagenomes</taxon>
    </lineage>
</organism>
<evidence type="ECO:0000313" key="1">
    <source>
        <dbReference type="EMBL" id="KKN60074.1"/>
    </source>
</evidence>
<name>A0A0F9RYW5_9ZZZZ</name>
<dbReference type="EMBL" id="LAZR01000705">
    <property type="protein sequence ID" value="KKN60074.1"/>
    <property type="molecule type" value="Genomic_DNA"/>
</dbReference>
<sequence>MPVTATIDGNSIQIVKRSLEIENRIEERSIASFVVEDTAGSGSYAEGMPVSISDPDANVIFAGFLARPGKARVGATGSVLVHDISCMDNHYLADKRLVVKVYTSQTLKVIVEDIVTDYLAAEGVTIGEVQTGPVIASAIFNYVKASECFDSLKDISGFTWYIDKDKKLYFIDRTTNSATWNLDGVTYRPIKGSVHLSTGNPLYRNKQYVRGGTGLTDEQTEDFTADGVVTAFTVGYPISIAPTITEDAGGKTVGIKGIDTGKDYYWSKGDATVVADSAPANGVAVQVVYKGEYPLIALAEDTPEITARLAIEGSGTGIVEEIVTEAQWDTVAGIRESAKGKIQEYAREGERFTYRTIDPGLAPGQLQEITYSPFGFSAHEMLIESVSVSTMGGELVFYDVVCITGPSEGSWSRFFSGMLKRQDDQIKIGDSLLIVLLQTPETVKVTEVTELHSDDFSGGEVNRWLTAAPIDAGSLVNVEHERVKVTEVTTEVIHLTEAYEWDDGSDWGFATWK</sequence>
<proteinExistence type="predicted"/>
<reference evidence="1" key="1">
    <citation type="journal article" date="2015" name="Nature">
        <title>Complex archaea that bridge the gap between prokaryotes and eukaryotes.</title>
        <authorList>
            <person name="Spang A."/>
            <person name="Saw J.H."/>
            <person name="Jorgensen S.L."/>
            <person name="Zaremba-Niedzwiedzka K."/>
            <person name="Martijn J."/>
            <person name="Lind A.E."/>
            <person name="van Eijk R."/>
            <person name="Schleper C."/>
            <person name="Guy L."/>
            <person name="Ettema T.J."/>
        </authorList>
    </citation>
    <scope>NUCLEOTIDE SEQUENCE</scope>
</reference>
<evidence type="ECO:0008006" key="2">
    <source>
        <dbReference type="Google" id="ProtNLM"/>
    </source>
</evidence>
<protein>
    <recommendedName>
        <fullName evidence="2">Tip attachment protein J domain-containing protein</fullName>
    </recommendedName>
</protein>
<accession>A0A0F9RYW5</accession>
<gene>
    <name evidence="1" type="ORF">LCGC14_0535430</name>
</gene>
<comment type="caution">
    <text evidence="1">The sequence shown here is derived from an EMBL/GenBank/DDBJ whole genome shotgun (WGS) entry which is preliminary data.</text>
</comment>